<accession>A0A9D4E4J5</accession>
<evidence type="ECO:0000313" key="3">
    <source>
        <dbReference type="Proteomes" id="UP000828390"/>
    </source>
</evidence>
<dbReference type="Proteomes" id="UP000828390">
    <property type="component" value="Unassembled WGS sequence"/>
</dbReference>
<keyword evidence="1" id="KW-0812">Transmembrane</keyword>
<organism evidence="2 3">
    <name type="scientific">Dreissena polymorpha</name>
    <name type="common">Zebra mussel</name>
    <name type="synonym">Mytilus polymorpha</name>
    <dbReference type="NCBI Taxonomy" id="45954"/>
    <lineage>
        <taxon>Eukaryota</taxon>
        <taxon>Metazoa</taxon>
        <taxon>Spiralia</taxon>
        <taxon>Lophotrochozoa</taxon>
        <taxon>Mollusca</taxon>
        <taxon>Bivalvia</taxon>
        <taxon>Autobranchia</taxon>
        <taxon>Heteroconchia</taxon>
        <taxon>Euheterodonta</taxon>
        <taxon>Imparidentia</taxon>
        <taxon>Neoheterodontei</taxon>
        <taxon>Myida</taxon>
        <taxon>Dreissenoidea</taxon>
        <taxon>Dreissenidae</taxon>
        <taxon>Dreissena</taxon>
    </lineage>
</organism>
<proteinExistence type="predicted"/>
<evidence type="ECO:0000313" key="2">
    <source>
        <dbReference type="EMBL" id="KAH3772988.1"/>
    </source>
</evidence>
<keyword evidence="1" id="KW-1133">Transmembrane helix</keyword>
<dbReference type="AlphaFoldDB" id="A0A9D4E4J5"/>
<reference evidence="2" key="2">
    <citation type="submission" date="2020-11" db="EMBL/GenBank/DDBJ databases">
        <authorList>
            <person name="McCartney M.A."/>
            <person name="Auch B."/>
            <person name="Kono T."/>
            <person name="Mallez S."/>
            <person name="Becker A."/>
            <person name="Gohl D.M."/>
            <person name="Silverstein K.A.T."/>
            <person name="Koren S."/>
            <person name="Bechman K.B."/>
            <person name="Herman A."/>
            <person name="Abrahante J.E."/>
            <person name="Garbe J."/>
        </authorList>
    </citation>
    <scope>NUCLEOTIDE SEQUENCE</scope>
    <source>
        <strain evidence="2">Duluth1</strain>
        <tissue evidence="2">Whole animal</tissue>
    </source>
</reference>
<feature type="transmembrane region" description="Helical" evidence="1">
    <location>
        <begin position="50"/>
        <end position="68"/>
    </location>
</feature>
<reference evidence="2" key="1">
    <citation type="journal article" date="2019" name="bioRxiv">
        <title>The Genome of the Zebra Mussel, Dreissena polymorpha: A Resource for Invasive Species Research.</title>
        <authorList>
            <person name="McCartney M.A."/>
            <person name="Auch B."/>
            <person name="Kono T."/>
            <person name="Mallez S."/>
            <person name="Zhang Y."/>
            <person name="Obille A."/>
            <person name="Becker A."/>
            <person name="Abrahante J.E."/>
            <person name="Garbe J."/>
            <person name="Badalamenti J.P."/>
            <person name="Herman A."/>
            <person name="Mangelson H."/>
            <person name="Liachko I."/>
            <person name="Sullivan S."/>
            <person name="Sone E.D."/>
            <person name="Koren S."/>
            <person name="Silverstein K.A.T."/>
            <person name="Beckman K.B."/>
            <person name="Gohl D.M."/>
        </authorList>
    </citation>
    <scope>NUCLEOTIDE SEQUENCE</scope>
    <source>
        <strain evidence="2">Duluth1</strain>
        <tissue evidence="2">Whole animal</tissue>
    </source>
</reference>
<comment type="caution">
    <text evidence="2">The sequence shown here is derived from an EMBL/GenBank/DDBJ whole genome shotgun (WGS) entry which is preliminary data.</text>
</comment>
<sequence length="71" mass="7962">MDNPSGSFWIRIEALGDCKPASGHGAAILYYETCEICNENIPLPVGDPFAFTYTGLVRLLHFLIYYIFKST</sequence>
<keyword evidence="3" id="KW-1185">Reference proteome</keyword>
<keyword evidence="1" id="KW-0472">Membrane</keyword>
<evidence type="ECO:0000256" key="1">
    <source>
        <dbReference type="SAM" id="Phobius"/>
    </source>
</evidence>
<dbReference type="EMBL" id="JAIWYP010000009">
    <property type="protein sequence ID" value="KAH3772988.1"/>
    <property type="molecule type" value="Genomic_DNA"/>
</dbReference>
<gene>
    <name evidence="2" type="ORF">DPMN_174336</name>
</gene>
<name>A0A9D4E4J5_DREPO</name>
<protein>
    <submittedName>
        <fullName evidence="2">Uncharacterized protein</fullName>
    </submittedName>
</protein>